<accession>A0ABX6D4C8</accession>
<protein>
    <submittedName>
        <fullName evidence="1">Uncharacterized protein</fullName>
    </submittedName>
</protein>
<reference evidence="1 2" key="1">
    <citation type="submission" date="2019-10" db="EMBL/GenBank/DDBJ databases">
        <authorList>
            <person name="Kumar P."/>
            <person name="Meghvansi M.K."/>
            <person name="Kamboj D.V."/>
        </authorList>
    </citation>
    <scope>NUCLEOTIDE SEQUENCE [LARGE SCALE GENOMIC DNA]</scope>
</reference>
<proteinExistence type="predicted"/>
<keyword evidence="2" id="KW-1185">Reference proteome</keyword>
<evidence type="ECO:0000313" key="2">
    <source>
        <dbReference type="Proteomes" id="UP000397058"/>
    </source>
</evidence>
<dbReference type="EMBL" id="MN545971">
    <property type="protein sequence ID" value="QGF21207.1"/>
    <property type="molecule type" value="Genomic_DNA"/>
</dbReference>
<organism evidence="1 2">
    <name type="scientific">Citrobacter phage HCF1</name>
    <dbReference type="NCBI Taxonomy" id="2849700"/>
    <lineage>
        <taxon>Viruses</taxon>
        <taxon>Duplodnaviria</taxon>
        <taxon>Heunggongvirae</taxon>
        <taxon>Uroviricota</taxon>
        <taxon>Caudoviricetes</taxon>
        <taxon>Drexlerviridae</taxon>
        <taxon>Hicfunavirus</taxon>
        <taxon>Hicfunavirus HCF1</taxon>
    </lineage>
</organism>
<sequence>MKLKAEAFKAKDAIDGNDSFFIIYSIDGDDVSYNCLPVDECDIETMIQQSKDGDCVRWTDFPNSPRRADMVEPELIETFIWTLNDGKGKNFRQRLYYIRSGNR</sequence>
<evidence type="ECO:0000313" key="1">
    <source>
        <dbReference type="EMBL" id="QGF21207.1"/>
    </source>
</evidence>
<name>A0ABX6D4C8_9CAUD</name>
<dbReference type="Proteomes" id="UP000397058">
    <property type="component" value="Segment"/>
</dbReference>
<gene>
    <name evidence="1" type="ORF">HCF1_08</name>
</gene>